<organism evidence="1">
    <name type="scientific">marine sediment metagenome</name>
    <dbReference type="NCBI Taxonomy" id="412755"/>
    <lineage>
        <taxon>unclassified sequences</taxon>
        <taxon>metagenomes</taxon>
        <taxon>ecological metagenomes</taxon>
    </lineage>
</organism>
<gene>
    <name evidence="1" type="ORF">S03H2_55877</name>
</gene>
<dbReference type="EMBL" id="BARU01035729">
    <property type="protein sequence ID" value="GAH83789.1"/>
    <property type="molecule type" value="Genomic_DNA"/>
</dbReference>
<comment type="caution">
    <text evidence="1">The sequence shown here is derived from an EMBL/GenBank/DDBJ whole genome shotgun (WGS) entry which is preliminary data.</text>
</comment>
<dbReference type="AlphaFoldDB" id="X1K0G1"/>
<name>X1K0G1_9ZZZZ</name>
<accession>X1K0G1</accession>
<evidence type="ECO:0000313" key="1">
    <source>
        <dbReference type="EMBL" id="GAH83789.1"/>
    </source>
</evidence>
<reference evidence="1" key="1">
    <citation type="journal article" date="2014" name="Front. Microbiol.">
        <title>High frequency of phylogenetically diverse reductive dehalogenase-homologous genes in deep subseafloor sedimentary metagenomes.</title>
        <authorList>
            <person name="Kawai M."/>
            <person name="Futagami T."/>
            <person name="Toyoda A."/>
            <person name="Takaki Y."/>
            <person name="Nishi S."/>
            <person name="Hori S."/>
            <person name="Arai W."/>
            <person name="Tsubouchi T."/>
            <person name="Morono Y."/>
            <person name="Uchiyama I."/>
            <person name="Ito T."/>
            <person name="Fujiyama A."/>
            <person name="Inagaki F."/>
            <person name="Takami H."/>
        </authorList>
    </citation>
    <scope>NUCLEOTIDE SEQUENCE</scope>
    <source>
        <strain evidence="1">Expedition CK06-06</strain>
    </source>
</reference>
<sequence length="63" mass="7432">MKIKADIALDKDNNVLEIHKQIPKKYLRIEIEENKIPDLSKFDAVYDEKKNKFISKVKSIKSE</sequence>
<proteinExistence type="predicted"/>
<protein>
    <submittedName>
        <fullName evidence="1">Uncharacterized protein</fullName>
    </submittedName>
</protein>